<protein>
    <submittedName>
        <fullName evidence="3">Uncharacterized protein</fullName>
    </submittedName>
</protein>
<evidence type="ECO:0000256" key="1">
    <source>
        <dbReference type="SAM" id="Coils"/>
    </source>
</evidence>
<keyword evidence="2" id="KW-0732">Signal</keyword>
<feature type="signal peptide" evidence="2">
    <location>
        <begin position="1"/>
        <end position="21"/>
    </location>
</feature>
<dbReference type="Proteomes" id="UP000800093">
    <property type="component" value="Unassembled WGS sequence"/>
</dbReference>
<reference evidence="4" key="1">
    <citation type="journal article" date="2020" name="Stud. Mycol.">
        <title>101 Dothideomycetes genomes: A test case for predicting lifestyles and emergence of pathogens.</title>
        <authorList>
            <person name="Haridas S."/>
            <person name="Albert R."/>
            <person name="Binder M."/>
            <person name="Bloem J."/>
            <person name="LaButti K."/>
            <person name="Salamov A."/>
            <person name="Andreopoulos B."/>
            <person name="Baker S."/>
            <person name="Barry K."/>
            <person name="Bills G."/>
            <person name="Bluhm B."/>
            <person name="Cannon C."/>
            <person name="Castanera R."/>
            <person name="Culley D."/>
            <person name="Daum C."/>
            <person name="Ezra D."/>
            <person name="Gonzalez J."/>
            <person name="Henrissat B."/>
            <person name="Kuo A."/>
            <person name="Liang C."/>
            <person name="Lipzen A."/>
            <person name="Lutzoni F."/>
            <person name="Magnuson J."/>
            <person name="Mondo S."/>
            <person name="Nolan M."/>
            <person name="Ohm R."/>
            <person name="Pangilinan J."/>
            <person name="Park H.-J."/>
            <person name="Ramirez L."/>
            <person name="Alfaro M."/>
            <person name="Sun H."/>
            <person name="Tritt A."/>
            <person name="Yoshinaga Y."/>
            <person name="Zwiers L.-H."/>
            <person name="Turgeon B."/>
            <person name="Goodwin S."/>
            <person name="Spatafora J."/>
            <person name="Crous P."/>
            <person name="Grigoriev I."/>
        </authorList>
    </citation>
    <scope>NUCLEOTIDE SEQUENCE [LARGE SCALE GENOMIC DNA]</scope>
    <source>
        <strain evidence="4">CBS 304.66</strain>
    </source>
</reference>
<sequence>MTAPTVPLLLLLLGLFASTAASLLLEDDYVSGFGPQCTLPSLCVQLLPPLLYTGASLLLFLSTDFRDLVFHLFDSLCDVARAKFGIDEARIRRIQLLEDLLDRERGDLAAEVALHRQDQAELEKALAQLSEVKIDRSRERGRADRLARRVSNFQIDFEAEELRGKVRDLELELHHYGRDVAKLQREIKQKDETIAARDATIQTYRRSEASSLKHSNSLSADLDKAKEEVMVERKKNWGLAKRVAVLDTLLFFLHTLASMGGECRVVAVSFALLMEDCGLKMGEYAVSSEKLYRLADCAIFGDRSAVLACNYAHCLEKIKKNVLTSFIADFFLEGAPVPRPTVDLSPARVASTFQGKFSSFVERLRAVSVAPTAQEPPSQTVSVPQVEAFRSSLPPAQSIPTPAPVPAPAPPPAPMASCPATATPYPIPAMPMFQALEKPGTFGIGQE</sequence>
<evidence type="ECO:0000313" key="3">
    <source>
        <dbReference type="EMBL" id="KAF2257695.1"/>
    </source>
</evidence>
<evidence type="ECO:0000313" key="4">
    <source>
        <dbReference type="Proteomes" id="UP000800093"/>
    </source>
</evidence>
<organism evidence="3 4">
    <name type="scientific">Lojkania enalia</name>
    <dbReference type="NCBI Taxonomy" id="147567"/>
    <lineage>
        <taxon>Eukaryota</taxon>
        <taxon>Fungi</taxon>
        <taxon>Dikarya</taxon>
        <taxon>Ascomycota</taxon>
        <taxon>Pezizomycotina</taxon>
        <taxon>Dothideomycetes</taxon>
        <taxon>Pleosporomycetidae</taxon>
        <taxon>Pleosporales</taxon>
        <taxon>Pleosporales incertae sedis</taxon>
        <taxon>Lojkania</taxon>
    </lineage>
</organism>
<evidence type="ECO:0000256" key="2">
    <source>
        <dbReference type="SAM" id="SignalP"/>
    </source>
</evidence>
<feature type="chain" id="PRO_5040446685" evidence="2">
    <location>
        <begin position="22"/>
        <end position="447"/>
    </location>
</feature>
<gene>
    <name evidence="3" type="ORF">CC78DRAFT_599291</name>
</gene>
<dbReference type="EMBL" id="ML986874">
    <property type="protein sequence ID" value="KAF2257695.1"/>
    <property type="molecule type" value="Genomic_DNA"/>
</dbReference>
<keyword evidence="4" id="KW-1185">Reference proteome</keyword>
<keyword evidence="1" id="KW-0175">Coiled coil</keyword>
<dbReference type="AlphaFoldDB" id="A0A9P4K035"/>
<proteinExistence type="predicted"/>
<accession>A0A9P4K035</accession>
<comment type="caution">
    <text evidence="3">The sequence shown here is derived from an EMBL/GenBank/DDBJ whole genome shotgun (WGS) entry which is preliminary data.</text>
</comment>
<feature type="coiled-coil region" evidence="1">
    <location>
        <begin position="159"/>
        <end position="186"/>
    </location>
</feature>
<name>A0A9P4K035_9PLEO</name>